<organism evidence="1 2">
    <name type="scientific">Dioscorea alata</name>
    <name type="common">Purple yam</name>
    <dbReference type="NCBI Taxonomy" id="55571"/>
    <lineage>
        <taxon>Eukaryota</taxon>
        <taxon>Viridiplantae</taxon>
        <taxon>Streptophyta</taxon>
        <taxon>Embryophyta</taxon>
        <taxon>Tracheophyta</taxon>
        <taxon>Spermatophyta</taxon>
        <taxon>Magnoliopsida</taxon>
        <taxon>Liliopsida</taxon>
        <taxon>Dioscoreales</taxon>
        <taxon>Dioscoreaceae</taxon>
        <taxon>Dioscorea</taxon>
    </lineage>
</organism>
<comment type="caution">
    <text evidence="1">The sequence shown here is derived from an EMBL/GenBank/DDBJ whole genome shotgun (WGS) entry which is preliminary data.</text>
</comment>
<evidence type="ECO:0000313" key="2">
    <source>
        <dbReference type="Proteomes" id="UP000827976"/>
    </source>
</evidence>
<dbReference type="EMBL" id="CM037028">
    <property type="protein sequence ID" value="KAH7656397.1"/>
    <property type="molecule type" value="Genomic_DNA"/>
</dbReference>
<evidence type="ECO:0000313" key="1">
    <source>
        <dbReference type="EMBL" id="KAH7656397.1"/>
    </source>
</evidence>
<sequence length="544" mass="61220">MIRKSRRKREHAEIWPWCRSLRALRQIHGLMVVRSFLSDPSALRELIFCSAISLPFAMPYALQLFDQIPHPDLFIWNTVIRGAAHTATPLDAVSLFTRMERSGARPNKLTFPFLLRACTKLSSPFLGSQFHSKILKLGLEMDIYIKTAMINLHANCGDFAAAEALFDESARRDVVAWSSLVAGYANRGRLDVARQLFDEMPCKDLVFWNVMITGYVKQGDMESARELFDQVRQRDVVTWNAMITGYVRCGAHEEAMKMVVEMQQAGERPDEVTMLSLLSACSDSGALDVGEKIHQALLEIHSRNDLNVVLGNALVDMYAKCGCIDKALEVFNGMREKDVSSWNSIIGGLAFHGHTEESISLFEEMRKKRTKPNDITFVSVLVACSHGGMVERGREYFKLMRTEYGIEPNVRHYGCMVDILGRAGLLEEASKFVNEMKVEPDAIVWRALLGACRIHGNVELGEHANKQLLKLRGGASGDYVLLSNIYASMGKWGGKEKLRKLMDYRKVPKEAGCAQIEGKNEEFISFLFRPLSECTSSVIAKYVN</sequence>
<dbReference type="Proteomes" id="UP000827976">
    <property type="component" value="Chromosome 18"/>
</dbReference>
<protein>
    <submittedName>
        <fullName evidence="1">TPR-like protein</fullName>
    </submittedName>
</protein>
<name>A0ACB7U7Y9_DIOAL</name>
<gene>
    <name evidence="1" type="ORF">IHE45_18G072100</name>
</gene>
<proteinExistence type="predicted"/>
<keyword evidence="2" id="KW-1185">Reference proteome</keyword>
<reference evidence="2" key="1">
    <citation type="journal article" date="2022" name="Nat. Commun.">
        <title>Chromosome evolution and the genetic basis of agronomically important traits in greater yam.</title>
        <authorList>
            <person name="Bredeson J.V."/>
            <person name="Lyons J.B."/>
            <person name="Oniyinde I.O."/>
            <person name="Okereke N.R."/>
            <person name="Kolade O."/>
            <person name="Nnabue I."/>
            <person name="Nwadili C.O."/>
            <person name="Hribova E."/>
            <person name="Parker M."/>
            <person name="Nwogha J."/>
            <person name="Shu S."/>
            <person name="Carlson J."/>
            <person name="Kariba R."/>
            <person name="Muthemba S."/>
            <person name="Knop K."/>
            <person name="Barton G.J."/>
            <person name="Sherwood A.V."/>
            <person name="Lopez-Montes A."/>
            <person name="Asiedu R."/>
            <person name="Jamnadass R."/>
            <person name="Muchugi A."/>
            <person name="Goodstein D."/>
            <person name="Egesi C.N."/>
            <person name="Featherston J."/>
            <person name="Asfaw A."/>
            <person name="Simpson G.G."/>
            <person name="Dolezel J."/>
            <person name="Hendre P.S."/>
            <person name="Van Deynze A."/>
            <person name="Kumar P.L."/>
            <person name="Obidiegwu J.E."/>
            <person name="Bhattacharjee R."/>
            <person name="Rokhsar D.S."/>
        </authorList>
    </citation>
    <scope>NUCLEOTIDE SEQUENCE [LARGE SCALE GENOMIC DNA]</scope>
    <source>
        <strain evidence="2">cv. TDa95/00328</strain>
    </source>
</reference>
<accession>A0ACB7U7Y9</accession>